<evidence type="ECO:0000256" key="1">
    <source>
        <dbReference type="SAM" id="MobiDB-lite"/>
    </source>
</evidence>
<dbReference type="Proteomes" id="UP000321026">
    <property type="component" value="Unassembled WGS sequence"/>
</dbReference>
<dbReference type="PANTHER" id="PTHR34985">
    <property type="entry name" value="SLR0554 PROTEIN"/>
    <property type="match status" value="1"/>
</dbReference>
<dbReference type="InterPro" id="IPR007936">
    <property type="entry name" value="VapE-like_dom"/>
</dbReference>
<dbReference type="EMBL" id="SSDS01000045">
    <property type="protein sequence ID" value="TXG77454.1"/>
    <property type="molecule type" value="Genomic_DNA"/>
</dbReference>
<feature type="domain" description="Virulence-associated protein E-like" evidence="2">
    <location>
        <begin position="195"/>
        <end position="421"/>
    </location>
</feature>
<organism evidence="3 4">
    <name type="scientific">Candidatus Dojkabacteria bacterium</name>
    <dbReference type="NCBI Taxonomy" id="2099670"/>
    <lineage>
        <taxon>Bacteria</taxon>
        <taxon>Candidatus Dojkabacteria</taxon>
    </lineage>
</organism>
<evidence type="ECO:0000313" key="3">
    <source>
        <dbReference type="EMBL" id="TXG77454.1"/>
    </source>
</evidence>
<sequence length="509" mass="57081">MNRNAPTIDNPVTGRKSKSLVPILPKQNQPPAEAGQEPKQPPTLLDVLLSEMSQIATPQEAKVWLVENATRCAKLTHKGEVKEREQITDKARKLGVDYAFLVGSWANLLAVQVKQENPKSGYYRHLLCERLGYSFALNECTQEVFINGKPATDGDVARIRVRMRDEGVDGASQPYEDLCLSEAYDNTFHPVKSYLESLTWDGKDHIAALAGYIKDAHSPIVYADGTSRTVVHAALNRWLIGAVARVYQVAQNFMLVLAGKQDDGKSSLVHWLGSPLPEMRIEEMVDPNDKEHHRYLAGKWVWEAAEFGNTLRKTDREALKSFITKAESTFRVPFAKHSVKARALANFIGTVNSEGGGELTDPTGNRRFFIIDVTKLDWDYSKNIDVNQVWAQALHLYKSGVGWTLTGEEKEQRDANNQEHTVMDSTEEAMRYYFEIDPKREDWVMYSPEITDVLRNKAGLKDSDKALLTSMGIAAKKLGVIKKTQPNRFVGIWPKGKPDPATAVALKDL</sequence>
<name>A0A5C7J8I3_9BACT</name>
<reference evidence="3 4" key="1">
    <citation type="submission" date="2018-09" db="EMBL/GenBank/DDBJ databases">
        <title>Metagenome Assembled Genomes from an Advanced Water Purification Facility.</title>
        <authorList>
            <person name="Stamps B.W."/>
            <person name="Spear J.R."/>
        </authorList>
    </citation>
    <scope>NUCLEOTIDE SEQUENCE [LARGE SCALE GENOMIC DNA]</scope>
    <source>
        <strain evidence="3">Bin_63_2</strain>
    </source>
</reference>
<accession>A0A5C7J8I3</accession>
<dbReference type="Pfam" id="PF05272">
    <property type="entry name" value="VapE-like_dom"/>
    <property type="match status" value="1"/>
</dbReference>
<protein>
    <recommendedName>
        <fullName evidence="2">Virulence-associated protein E-like domain-containing protein</fullName>
    </recommendedName>
</protein>
<feature type="region of interest" description="Disordered" evidence="1">
    <location>
        <begin position="1"/>
        <end position="40"/>
    </location>
</feature>
<evidence type="ECO:0000259" key="2">
    <source>
        <dbReference type="Pfam" id="PF05272"/>
    </source>
</evidence>
<gene>
    <name evidence="3" type="ORF">E6Q11_02710</name>
</gene>
<evidence type="ECO:0000313" key="4">
    <source>
        <dbReference type="Proteomes" id="UP000321026"/>
    </source>
</evidence>
<dbReference type="AlphaFoldDB" id="A0A5C7J8I3"/>
<comment type="caution">
    <text evidence="3">The sequence shown here is derived from an EMBL/GenBank/DDBJ whole genome shotgun (WGS) entry which is preliminary data.</text>
</comment>
<proteinExistence type="predicted"/>
<dbReference type="PANTHER" id="PTHR34985:SF1">
    <property type="entry name" value="SLR0554 PROTEIN"/>
    <property type="match status" value="1"/>
</dbReference>